<feature type="transmembrane region" description="Helical" evidence="7">
    <location>
        <begin position="526"/>
        <end position="545"/>
    </location>
</feature>
<evidence type="ECO:0000256" key="5">
    <source>
        <dbReference type="ARBA" id="ARBA00023136"/>
    </source>
</evidence>
<protein>
    <submittedName>
        <fullName evidence="9">MFS general substrate transporter</fullName>
    </submittedName>
</protein>
<evidence type="ECO:0000313" key="9">
    <source>
        <dbReference type="EMBL" id="KAF2659885.1"/>
    </source>
</evidence>
<feature type="transmembrane region" description="Helical" evidence="7">
    <location>
        <begin position="264"/>
        <end position="284"/>
    </location>
</feature>
<evidence type="ECO:0000256" key="2">
    <source>
        <dbReference type="ARBA" id="ARBA00022448"/>
    </source>
</evidence>
<keyword evidence="10" id="KW-1185">Reference proteome</keyword>
<sequence>MRKGSRSDVELELGLEVHEKKMEKLGIEAEAVQAQQPPNQKERDEENAGVVPDEDADADAEKRLPFSKARCIALVLTVTCAAILNTLGVQASVIILPTIGEHLDIPVSRQQWIVSAYNLTFGCFLLLWGRLADVYGKRLIFLCGSIWMTITSILVPFMPNEIGFDIFRGLQGLGAAAMVPTAIGILGVTFRPGKAKNYAFSCYGAGAPLGGVLGNIFGGVLTQYLRWQWVFWVFAILAAATTVAGYFVIPLPPLQAETVSLSRMIDWIGGTLVTIGVLILLFALTEGNVVGWSTPWIPTLIVVSVLVIAAFIIWQWWQERSGKRRPLMKVSIFKNMRFSAAIIIMGLFFASFNNFLIIATYWFQDYQGHSVIATTVRFIPTGVTGIIVGFITSQLLARVRGDFILTFGTFAVSMSSLLFAIPIPTSTSYWAYAFPALVLSVCGADTLFPILTLFTAKSLPQEDQALGGALINAVGQIGRAIGLAIMTAIQTAVEARERGIEVGAIGGDGNVLRVGDPALKVGLRSASWFNCAIGLVALVVVLLFFRGAGKVGGKH</sequence>
<dbReference type="InterPro" id="IPR036259">
    <property type="entry name" value="MFS_trans_sf"/>
</dbReference>
<feature type="transmembrane region" description="Helical" evidence="7">
    <location>
        <begin position="369"/>
        <end position="391"/>
    </location>
</feature>
<keyword evidence="5 7" id="KW-0472">Membrane</keyword>
<feature type="transmembrane region" description="Helical" evidence="7">
    <location>
        <begin position="403"/>
        <end position="423"/>
    </location>
</feature>
<dbReference type="InterPro" id="IPR020846">
    <property type="entry name" value="MFS_dom"/>
</dbReference>
<proteinExistence type="predicted"/>
<keyword evidence="3 7" id="KW-0812">Transmembrane</keyword>
<dbReference type="OrthoDB" id="5086884at2759"/>
<evidence type="ECO:0000256" key="3">
    <source>
        <dbReference type="ARBA" id="ARBA00022692"/>
    </source>
</evidence>
<dbReference type="Proteomes" id="UP000799324">
    <property type="component" value="Unassembled WGS sequence"/>
</dbReference>
<evidence type="ECO:0000259" key="8">
    <source>
        <dbReference type="PROSITE" id="PS50850"/>
    </source>
</evidence>
<evidence type="ECO:0000256" key="4">
    <source>
        <dbReference type="ARBA" id="ARBA00022989"/>
    </source>
</evidence>
<feature type="transmembrane region" description="Helical" evidence="7">
    <location>
        <begin position="139"/>
        <end position="158"/>
    </location>
</feature>
<evidence type="ECO:0000256" key="1">
    <source>
        <dbReference type="ARBA" id="ARBA00004141"/>
    </source>
</evidence>
<feature type="transmembrane region" description="Helical" evidence="7">
    <location>
        <begin position="229"/>
        <end position="252"/>
    </location>
</feature>
<feature type="transmembrane region" description="Helical" evidence="7">
    <location>
        <begin position="72"/>
        <end position="100"/>
    </location>
</feature>
<evidence type="ECO:0000256" key="6">
    <source>
        <dbReference type="SAM" id="MobiDB-lite"/>
    </source>
</evidence>
<feature type="transmembrane region" description="Helical" evidence="7">
    <location>
        <begin position="429"/>
        <end position="454"/>
    </location>
</feature>
<accession>A0A6A6TIN3</accession>
<dbReference type="SUPFAM" id="SSF103473">
    <property type="entry name" value="MFS general substrate transporter"/>
    <property type="match status" value="2"/>
</dbReference>
<organism evidence="9 10">
    <name type="scientific">Lophiostoma macrostomum CBS 122681</name>
    <dbReference type="NCBI Taxonomy" id="1314788"/>
    <lineage>
        <taxon>Eukaryota</taxon>
        <taxon>Fungi</taxon>
        <taxon>Dikarya</taxon>
        <taxon>Ascomycota</taxon>
        <taxon>Pezizomycotina</taxon>
        <taxon>Dothideomycetes</taxon>
        <taxon>Pleosporomycetidae</taxon>
        <taxon>Pleosporales</taxon>
        <taxon>Lophiostomataceae</taxon>
        <taxon>Lophiostoma</taxon>
    </lineage>
</organism>
<feature type="transmembrane region" description="Helical" evidence="7">
    <location>
        <begin position="112"/>
        <end position="132"/>
    </location>
</feature>
<feature type="transmembrane region" description="Helical" evidence="7">
    <location>
        <begin position="170"/>
        <end position="190"/>
    </location>
</feature>
<evidence type="ECO:0000256" key="7">
    <source>
        <dbReference type="SAM" id="Phobius"/>
    </source>
</evidence>
<name>A0A6A6TIN3_9PLEO</name>
<dbReference type="Gene3D" id="1.20.1720.10">
    <property type="entry name" value="Multidrug resistance protein D"/>
    <property type="match status" value="1"/>
</dbReference>
<dbReference type="PANTHER" id="PTHR42718:SF9">
    <property type="entry name" value="MAJOR FACILITATOR SUPERFAMILY MULTIDRUG TRANSPORTER MFSC"/>
    <property type="match status" value="1"/>
</dbReference>
<reference evidence="9" key="1">
    <citation type="journal article" date="2020" name="Stud. Mycol.">
        <title>101 Dothideomycetes genomes: a test case for predicting lifestyles and emergence of pathogens.</title>
        <authorList>
            <person name="Haridas S."/>
            <person name="Albert R."/>
            <person name="Binder M."/>
            <person name="Bloem J."/>
            <person name="Labutti K."/>
            <person name="Salamov A."/>
            <person name="Andreopoulos B."/>
            <person name="Baker S."/>
            <person name="Barry K."/>
            <person name="Bills G."/>
            <person name="Bluhm B."/>
            <person name="Cannon C."/>
            <person name="Castanera R."/>
            <person name="Culley D."/>
            <person name="Daum C."/>
            <person name="Ezra D."/>
            <person name="Gonzalez J."/>
            <person name="Henrissat B."/>
            <person name="Kuo A."/>
            <person name="Liang C."/>
            <person name="Lipzen A."/>
            <person name="Lutzoni F."/>
            <person name="Magnuson J."/>
            <person name="Mondo S."/>
            <person name="Nolan M."/>
            <person name="Ohm R."/>
            <person name="Pangilinan J."/>
            <person name="Park H.-J."/>
            <person name="Ramirez L."/>
            <person name="Alfaro M."/>
            <person name="Sun H."/>
            <person name="Tritt A."/>
            <person name="Yoshinaga Y."/>
            <person name="Zwiers L.-H."/>
            <person name="Turgeon B."/>
            <person name="Goodwin S."/>
            <person name="Spatafora J."/>
            <person name="Crous P."/>
            <person name="Grigoriev I."/>
        </authorList>
    </citation>
    <scope>NUCLEOTIDE SEQUENCE</scope>
    <source>
        <strain evidence="9">CBS 122681</strain>
    </source>
</reference>
<feature type="transmembrane region" description="Helical" evidence="7">
    <location>
        <begin position="197"/>
        <end position="217"/>
    </location>
</feature>
<dbReference type="EMBL" id="MU004303">
    <property type="protein sequence ID" value="KAF2659885.1"/>
    <property type="molecule type" value="Genomic_DNA"/>
</dbReference>
<dbReference type="PANTHER" id="PTHR42718">
    <property type="entry name" value="MAJOR FACILITATOR SUPERFAMILY MULTIDRUG TRANSPORTER MFSC"/>
    <property type="match status" value="1"/>
</dbReference>
<dbReference type="GO" id="GO:0022857">
    <property type="term" value="F:transmembrane transporter activity"/>
    <property type="evidence" value="ECO:0007669"/>
    <property type="project" value="InterPro"/>
</dbReference>
<keyword evidence="4 7" id="KW-1133">Transmembrane helix</keyword>
<feature type="transmembrane region" description="Helical" evidence="7">
    <location>
        <begin position="296"/>
        <end position="317"/>
    </location>
</feature>
<feature type="domain" description="Major facilitator superfamily (MFS) profile" evidence="8">
    <location>
        <begin position="74"/>
        <end position="549"/>
    </location>
</feature>
<comment type="subcellular location">
    <subcellularLocation>
        <location evidence="1">Membrane</location>
        <topology evidence="1">Multi-pass membrane protein</topology>
    </subcellularLocation>
</comment>
<dbReference type="Gene3D" id="1.20.1250.20">
    <property type="entry name" value="MFS general substrate transporter like domains"/>
    <property type="match status" value="1"/>
</dbReference>
<dbReference type="AlphaFoldDB" id="A0A6A6TIN3"/>
<dbReference type="InterPro" id="IPR011701">
    <property type="entry name" value="MFS"/>
</dbReference>
<evidence type="ECO:0000313" key="10">
    <source>
        <dbReference type="Proteomes" id="UP000799324"/>
    </source>
</evidence>
<dbReference type="PROSITE" id="PS50850">
    <property type="entry name" value="MFS"/>
    <property type="match status" value="1"/>
</dbReference>
<dbReference type="GO" id="GO:0016020">
    <property type="term" value="C:membrane"/>
    <property type="evidence" value="ECO:0007669"/>
    <property type="project" value="UniProtKB-SubCell"/>
</dbReference>
<gene>
    <name evidence="9" type="ORF">K491DRAFT_688755</name>
</gene>
<feature type="transmembrane region" description="Helical" evidence="7">
    <location>
        <begin position="338"/>
        <end position="363"/>
    </location>
</feature>
<dbReference type="Pfam" id="PF07690">
    <property type="entry name" value="MFS_1"/>
    <property type="match status" value="1"/>
</dbReference>
<keyword evidence="2" id="KW-0813">Transport</keyword>
<feature type="region of interest" description="Disordered" evidence="6">
    <location>
        <begin position="27"/>
        <end position="56"/>
    </location>
</feature>